<reference evidence="2 3" key="1">
    <citation type="submission" date="2016-04" db="EMBL/GenBank/DDBJ databases">
        <authorList>
            <person name="Chen L."/>
            <person name="Zhuang W."/>
            <person name="Wang G."/>
        </authorList>
    </citation>
    <scope>NUCLEOTIDE SEQUENCE [LARGE SCALE GENOMIC DNA]</scope>
    <source>
        <strain evidence="3">GR20</strain>
    </source>
</reference>
<keyword evidence="1" id="KW-1133">Transmembrane helix</keyword>
<keyword evidence="1" id="KW-0812">Transmembrane</keyword>
<comment type="caution">
    <text evidence="2">The sequence shown here is derived from an EMBL/GenBank/DDBJ whole genome shotgun (WGS) entry which is preliminary data.</text>
</comment>
<accession>A0ABX3NTB4</accession>
<keyword evidence="3" id="KW-1185">Reference proteome</keyword>
<organism evidence="2 3">
    <name type="scientific">Niastella koreensis</name>
    <dbReference type="NCBI Taxonomy" id="354356"/>
    <lineage>
        <taxon>Bacteria</taxon>
        <taxon>Pseudomonadati</taxon>
        <taxon>Bacteroidota</taxon>
        <taxon>Chitinophagia</taxon>
        <taxon>Chitinophagales</taxon>
        <taxon>Chitinophagaceae</taxon>
        <taxon>Niastella</taxon>
    </lineage>
</organism>
<protein>
    <submittedName>
        <fullName evidence="2">Uncharacterized protein</fullName>
    </submittedName>
</protein>
<dbReference type="RefSeq" id="WP_014217335.1">
    <property type="nucleotide sequence ID" value="NZ_LWBO01000019.1"/>
</dbReference>
<name>A0ABX3NTB4_9BACT</name>
<evidence type="ECO:0000256" key="1">
    <source>
        <dbReference type="SAM" id="Phobius"/>
    </source>
</evidence>
<dbReference type="EMBL" id="LWBO01000019">
    <property type="protein sequence ID" value="OQP45496.1"/>
    <property type="molecule type" value="Genomic_DNA"/>
</dbReference>
<evidence type="ECO:0000313" key="2">
    <source>
        <dbReference type="EMBL" id="OQP45496.1"/>
    </source>
</evidence>
<proteinExistence type="predicted"/>
<keyword evidence="1" id="KW-0472">Membrane</keyword>
<evidence type="ECO:0000313" key="3">
    <source>
        <dbReference type="Proteomes" id="UP000192277"/>
    </source>
</evidence>
<sequence>MKKKLTTPADNPIRTLLQIADDGTIPGQKIIIDGSTLQSLDAANLVPGLIRYAYNDQPIEIINAKANPVSEGAAVVISGTGGFRLTPTSVPVTLTLTLVQGNVQALFSYTMIGSTPPPKRWKFSDSFPNLPTVYDASQPGSEPTSPLDALEMTNAQFLVSTSEQTIAGQDVIGGINFWADLTPTGILSVFETLIGSSGELIVQGTINLPYDGSITPPLKPNQFPWDMQGAVPGINLKAGLTNGPFSLGSMSFSADFFRLYSPASNDWFGKNSSFTPTVAYTGTFAIPSAKAQIGVTVVTPPGAKAAQLIANFENSPIGNFSDLLDILGIDNVVSTFPGKVQTGDLGGLGIKYASVTIGYDKGLDVSAASISIGMPKLNWNIWPGYFEVKSASATLSVQNPFNSATRAIDILLQGNVEIADTPVNIYAQKSTGFTIMASVAEGFNVPLSSLMTKYAPGIPPVSDLSIDTVALTVSPGNYYSFILQMAQQPKPWIIPLGVTELTFSNVGMFLLKPSSGDLSGTFFGTAQIAGVTLAANYQIPGDVIIRGDFPTVSLTDIVSFLIQKQIDLPGGFDLTFTQSYILLTKMGSDYKMELGTIIDKIGSLAFVIKKGTGGWGVAAGLQIELNQLGNLEGGVADSVNAFTSWFPFQTFTLAVSTLNDQTFTFPGFEQFKQPSLGKSKISLPAIARGIQPGFFLYTSTVFTKKNHIMGALIDLLKIPEGTQLDGFVAYLTQKEQFQLGVSLTTFLTPEKDVSQRTCAGALGYKNTCLTGTIMVIAGGGDGFAFSLAASLKTILEGNNLDFDVILAVVANGVFVSGTLKTDKPLPFGPLQLGGLALELGISFEGLPSFGFAAQLMVENLFDSTLAVLVNTENPAESMIAGALSNITLGDVVDKLAGELNEEIPAPLKSALDEVAIKGTKNGAFTIPKNVSATLEDALKNFKGEVIQSDFVNYGKLENFPATSEGMMIFNDSDNGKWYITEQAGSGASSTVTHWQLVKNSKQEIEVSREAQFYFVPSPAGVSIGTFYYPQGMKISGSLRIFLFKLDTDIEIVLNKGIRVDAQMDKISLLNDNFFSIAALEGTGGPQVSIATFTQPNAPEKFQKPHFFINGKLTILGAVQGIFVDINESGASFQVTGSSLGGIFKGNLSGSFTAEMLSVTGNINVGIGSIDLGPLGTWNINTGVYASSNIYADLQKGDFGAKFTAGFELAGNSYSIGDISLDANAGKLADLAGKCFDAVKDFLIKLFTDPKAWAEMAAKVLGWIEDKIRGVLEGTFGLPPQAAEAILAVLSAFCPIVTAVNLLGN</sequence>
<feature type="transmembrane region" description="Helical" evidence="1">
    <location>
        <begin position="1284"/>
        <end position="1303"/>
    </location>
</feature>
<dbReference type="Proteomes" id="UP000192277">
    <property type="component" value="Unassembled WGS sequence"/>
</dbReference>
<gene>
    <name evidence="2" type="ORF">A4D02_33085</name>
</gene>